<dbReference type="Pfam" id="PF03619">
    <property type="entry name" value="Solute_trans_a"/>
    <property type="match status" value="1"/>
</dbReference>
<feature type="transmembrane region" description="Helical" evidence="6">
    <location>
        <begin position="184"/>
        <end position="202"/>
    </location>
</feature>
<comment type="caution">
    <text evidence="8">The sequence shown here is derived from an EMBL/GenBank/DDBJ whole genome shotgun (WGS) entry which is preliminary data.</text>
</comment>
<evidence type="ECO:0000256" key="6">
    <source>
        <dbReference type="SAM" id="Phobius"/>
    </source>
</evidence>
<gene>
    <name evidence="8" type="ORF">ACHAXA_010879</name>
</gene>
<dbReference type="AlphaFoldDB" id="A0ABD3SDB6"/>
<feature type="compositionally biased region" description="Basic and acidic residues" evidence="5">
    <location>
        <begin position="515"/>
        <end position="544"/>
    </location>
</feature>
<evidence type="ECO:0000256" key="3">
    <source>
        <dbReference type="ARBA" id="ARBA00022989"/>
    </source>
</evidence>
<name>A0ABD3SDB6_9STRA</name>
<evidence type="ECO:0000256" key="7">
    <source>
        <dbReference type="SAM" id="SignalP"/>
    </source>
</evidence>
<evidence type="ECO:0000313" key="9">
    <source>
        <dbReference type="Proteomes" id="UP001530377"/>
    </source>
</evidence>
<evidence type="ECO:0000256" key="4">
    <source>
        <dbReference type="ARBA" id="ARBA00023136"/>
    </source>
</evidence>
<dbReference type="EMBL" id="JALLPB020000067">
    <property type="protein sequence ID" value="KAL3822401.1"/>
    <property type="molecule type" value="Genomic_DNA"/>
</dbReference>
<comment type="subcellular location">
    <subcellularLocation>
        <location evidence="1">Membrane</location>
        <topology evidence="1">Multi-pass membrane protein</topology>
    </subcellularLocation>
</comment>
<evidence type="ECO:0000256" key="2">
    <source>
        <dbReference type="ARBA" id="ARBA00022692"/>
    </source>
</evidence>
<keyword evidence="7" id="KW-0732">Signal</keyword>
<reference evidence="8 9" key="1">
    <citation type="submission" date="2024-10" db="EMBL/GenBank/DDBJ databases">
        <title>Updated reference genomes for cyclostephanoid diatoms.</title>
        <authorList>
            <person name="Roberts W.R."/>
            <person name="Alverson A.J."/>
        </authorList>
    </citation>
    <scope>NUCLEOTIDE SEQUENCE [LARGE SCALE GENOMIC DNA]</scope>
    <source>
        <strain evidence="8 9">AJA228-03</strain>
    </source>
</reference>
<evidence type="ECO:0008006" key="10">
    <source>
        <dbReference type="Google" id="ProtNLM"/>
    </source>
</evidence>
<accession>A0ABD3SDB6</accession>
<feature type="region of interest" description="Disordered" evidence="5">
    <location>
        <begin position="467"/>
        <end position="575"/>
    </location>
</feature>
<dbReference type="PANTHER" id="PTHR23423">
    <property type="entry name" value="ORGANIC SOLUTE TRANSPORTER-RELATED"/>
    <property type="match status" value="1"/>
</dbReference>
<organism evidence="8 9">
    <name type="scientific">Cyclostephanos tholiformis</name>
    <dbReference type="NCBI Taxonomy" id="382380"/>
    <lineage>
        <taxon>Eukaryota</taxon>
        <taxon>Sar</taxon>
        <taxon>Stramenopiles</taxon>
        <taxon>Ochrophyta</taxon>
        <taxon>Bacillariophyta</taxon>
        <taxon>Coscinodiscophyceae</taxon>
        <taxon>Thalassiosirophycidae</taxon>
        <taxon>Stephanodiscales</taxon>
        <taxon>Stephanodiscaceae</taxon>
        <taxon>Cyclostephanos</taxon>
    </lineage>
</organism>
<feature type="transmembrane region" description="Helical" evidence="6">
    <location>
        <begin position="114"/>
        <end position="133"/>
    </location>
</feature>
<feature type="transmembrane region" description="Helical" evidence="6">
    <location>
        <begin position="153"/>
        <end position="172"/>
    </location>
</feature>
<evidence type="ECO:0000313" key="8">
    <source>
        <dbReference type="EMBL" id="KAL3822401.1"/>
    </source>
</evidence>
<evidence type="ECO:0000256" key="5">
    <source>
        <dbReference type="SAM" id="MobiDB-lite"/>
    </source>
</evidence>
<evidence type="ECO:0000256" key="1">
    <source>
        <dbReference type="ARBA" id="ARBA00004141"/>
    </source>
</evidence>
<keyword evidence="4 6" id="KW-0472">Membrane</keyword>
<keyword evidence="2 6" id="KW-0812">Transmembrane</keyword>
<protein>
    <recommendedName>
        <fullName evidence="10">Transmembrane protein</fullName>
    </recommendedName>
</protein>
<feature type="chain" id="PRO_5044754658" description="Transmembrane protein" evidence="7">
    <location>
        <begin position="20"/>
        <end position="575"/>
    </location>
</feature>
<feature type="signal peptide" evidence="7">
    <location>
        <begin position="1"/>
        <end position="19"/>
    </location>
</feature>
<keyword evidence="9" id="KW-1185">Reference proteome</keyword>
<sequence length="575" mass="65261">MNSLVPAFILFILLVASTATIVVIFSSSIHSLKIAYQADIAMVNKQLATMQSQQSTFQSAYAAQVKGLTKLVSESLNATDEYITNFTDTVEDASETIYKDLASVQDLQENQNSLLAVQFAGMFTILVILVSGYHLSQHLRHMNLPVVQRKIMAVLWMTPIYSLSSWLSLVFVDAEPYLAVVREFYESYCVYMFLSFLIAVLGRGDRRAVITLLELRADQLSRPDKCRCGPKACKRWWSTWRNRCCRRKKVSLTDSVDAQVPGVVDEYGNYVSPDRIKAEAVLDQCQLYAMQFVLLRPLTGIAWLVSNQLVEPKKFLDPTTPQLYITIVTNISIFLAFRGLVRFYHATRSNLDWCDPWPKFLCIKGVVFMTFWQRMVLSFVVNVAFPDKFDSQEEADDFVMRAQNFLICLEMLFSAVAHCFVFPTEEWEEGYREKEEARRRDASARAFGDSVALGDFLNDIKTVMTSKKRRSRRRTQEGGGLSPISTGSGDEVDTLDLSLNESVSGDDGENSPGDDFSRHTRNTRAEPRRHSAESRDRPRRRLDTEESIESDDGGVGGSFARIEKFINQHTPPRIV</sequence>
<keyword evidence="3 6" id="KW-1133">Transmembrane helix</keyword>
<dbReference type="SMART" id="SM01417">
    <property type="entry name" value="Solute_trans_a"/>
    <property type="match status" value="1"/>
</dbReference>
<proteinExistence type="predicted"/>
<dbReference type="Proteomes" id="UP001530377">
    <property type="component" value="Unassembled WGS sequence"/>
</dbReference>
<dbReference type="InterPro" id="IPR005178">
    <property type="entry name" value="Ostalpha/TMEM184C"/>
</dbReference>
<dbReference type="GO" id="GO:0016020">
    <property type="term" value="C:membrane"/>
    <property type="evidence" value="ECO:0007669"/>
    <property type="project" value="UniProtKB-SubCell"/>
</dbReference>